<evidence type="ECO:0000256" key="7">
    <source>
        <dbReference type="ARBA" id="ARBA00022771"/>
    </source>
</evidence>
<gene>
    <name evidence="15" type="ORF">L198_06315</name>
</gene>
<dbReference type="PROSITE" id="PS50089">
    <property type="entry name" value="ZF_RING_2"/>
    <property type="match status" value="1"/>
</dbReference>
<feature type="compositionally biased region" description="Polar residues" evidence="13">
    <location>
        <begin position="337"/>
        <end position="348"/>
    </location>
</feature>
<keyword evidence="6" id="KW-0479">Metal-binding</keyword>
<feature type="compositionally biased region" description="Polar residues" evidence="13">
    <location>
        <begin position="132"/>
        <end position="149"/>
    </location>
</feature>
<evidence type="ECO:0000256" key="12">
    <source>
        <dbReference type="PROSITE-ProRule" id="PRU00175"/>
    </source>
</evidence>
<evidence type="ECO:0000256" key="10">
    <source>
        <dbReference type="ARBA" id="ARBA00022989"/>
    </source>
</evidence>
<dbReference type="Gene3D" id="3.30.40.10">
    <property type="entry name" value="Zinc/RING finger domain, C3HC4 (zinc finger)"/>
    <property type="match status" value="1"/>
</dbReference>
<proteinExistence type="predicted"/>
<evidence type="ECO:0000256" key="5">
    <source>
        <dbReference type="ARBA" id="ARBA00022692"/>
    </source>
</evidence>
<dbReference type="CDD" id="cd16448">
    <property type="entry name" value="RING-H2"/>
    <property type="match status" value="1"/>
</dbReference>
<dbReference type="GeneID" id="30195527"/>
<evidence type="ECO:0000256" key="1">
    <source>
        <dbReference type="ARBA" id="ARBA00000900"/>
    </source>
</evidence>
<keyword evidence="5" id="KW-0812">Transmembrane</keyword>
<keyword evidence="11" id="KW-0472">Membrane</keyword>
<reference evidence="15 16" key="1">
    <citation type="submission" date="2016-06" db="EMBL/GenBank/DDBJ databases">
        <title>Evolution of pathogenesis and genome organization in the Tremellales.</title>
        <authorList>
            <person name="Cuomo C."/>
            <person name="Litvintseva A."/>
            <person name="Heitman J."/>
            <person name="Chen Y."/>
            <person name="Sun S."/>
            <person name="Springer D."/>
            <person name="Dromer F."/>
            <person name="Young S."/>
            <person name="Zeng Q."/>
            <person name="Chapman S."/>
            <person name="Gujja S."/>
            <person name="Saif S."/>
            <person name="Birren B."/>
        </authorList>
    </citation>
    <scope>NUCLEOTIDE SEQUENCE [LARGE SCALE GENOMIC DNA]</scope>
    <source>
        <strain evidence="15 16">CBS 7118</strain>
    </source>
</reference>
<feature type="domain" description="RING-type" evidence="14">
    <location>
        <begin position="825"/>
        <end position="868"/>
    </location>
</feature>
<keyword evidence="10" id="KW-1133">Transmembrane helix</keyword>
<evidence type="ECO:0000256" key="8">
    <source>
        <dbReference type="ARBA" id="ARBA00022786"/>
    </source>
</evidence>
<evidence type="ECO:0000256" key="9">
    <source>
        <dbReference type="ARBA" id="ARBA00022833"/>
    </source>
</evidence>
<feature type="compositionally biased region" description="Polar residues" evidence="13">
    <location>
        <begin position="232"/>
        <end position="242"/>
    </location>
</feature>
<dbReference type="InterPro" id="IPR011016">
    <property type="entry name" value="Znf_RING-CH"/>
</dbReference>
<feature type="region of interest" description="Disordered" evidence="13">
    <location>
        <begin position="196"/>
        <end position="303"/>
    </location>
</feature>
<accession>A0A1E3IM82</accession>
<feature type="region of interest" description="Disordered" evidence="13">
    <location>
        <begin position="481"/>
        <end position="540"/>
    </location>
</feature>
<evidence type="ECO:0000256" key="2">
    <source>
        <dbReference type="ARBA" id="ARBA00004141"/>
    </source>
</evidence>
<keyword evidence="9" id="KW-0862">Zinc</keyword>
<dbReference type="SMART" id="SM00184">
    <property type="entry name" value="RING"/>
    <property type="match status" value="1"/>
</dbReference>
<evidence type="ECO:0000313" key="15">
    <source>
        <dbReference type="EMBL" id="ODN89628.1"/>
    </source>
</evidence>
<dbReference type="Pfam" id="PF13639">
    <property type="entry name" value="zf-RING_2"/>
    <property type="match status" value="1"/>
</dbReference>
<feature type="compositionally biased region" description="Low complexity" evidence="13">
    <location>
        <begin position="502"/>
        <end position="516"/>
    </location>
</feature>
<dbReference type="InterPro" id="IPR001841">
    <property type="entry name" value="Znf_RING"/>
</dbReference>
<dbReference type="PANTHER" id="PTHR45977:SF4">
    <property type="entry name" value="RING-TYPE DOMAIN-CONTAINING PROTEIN"/>
    <property type="match status" value="1"/>
</dbReference>
<comment type="catalytic activity">
    <reaction evidence="1">
        <text>S-ubiquitinyl-[E2 ubiquitin-conjugating enzyme]-L-cysteine + [acceptor protein]-L-lysine = [E2 ubiquitin-conjugating enzyme]-L-cysteine + N(6)-ubiquitinyl-[acceptor protein]-L-lysine.</text>
        <dbReference type="EC" id="2.3.2.27"/>
    </reaction>
</comment>
<keyword evidence="4" id="KW-0808">Transferase</keyword>
<feature type="region of interest" description="Disordered" evidence="13">
    <location>
        <begin position="332"/>
        <end position="363"/>
    </location>
</feature>
<feature type="region of interest" description="Disordered" evidence="13">
    <location>
        <begin position="572"/>
        <end position="665"/>
    </location>
</feature>
<dbReference type="EMBL" id="AWGH01000022">
    <property type="protein sequence ID" value="ODN89628.1"/>
    <property type="molecule type" value="Genomic_DNA"/>
</dbReference>
<sequence length="896" mass="97566">MCSSAPASSGRTSSPLRGCMFPGVISHPTDPPHLSEASGGHNPLADGHRESIASVGSSMSFAGDHGSGMEIDDQSTSPAELDSHARSHVHQPRPSPYAQPADCHDPSYLGHPTIAHQRESSSAVPIRPPVHPSTNLPRDTFSRNNFPSYTSLHQDRPLLASRPSHLEDSVRAHIPCPVSSTLGVASPNALERRIDSIESRLDRSRQRDNRGRLSPGSRPRPYTAFPYEVPSHWTNSSGTQRPSPHRSHARDIARGEASHHSSPEIAPAPALRRYRHAPEERDTRSIPVNDDATVPSPRPSPYSSSFSASFGVIGEPPNPSLLGLRHRPVSRGMLDENGSSSASPTENAFSDPLASLRASPDQSAAGRFRMNHDLPLPSPVNPYTSGRHNTLPPPGNPFGVWDSNISLALIRHEAERTTERDRILADIRERDRERGPIVSALDIETAEEIARRRVMERGRPEVAGPSQVENSDRQRIIESIRARQRMRDQYPTRARHSNLETAAVGGPVAGPSGSSSLYNDSEGDRETGQRERDGRFGAHGQHQAMVLGSDGREMLNRDVNDFVDRRLGVHRAPLPSPGLTSNSHAVGSGSSSLGQGPSNGQISSGAHPVHGTSGPSSRPLWGEVVEEGSVQRPPRRPPVLDLRNTPPVSFTPGFGGPSDMHNTEEDMADFGDDDDFLLPPISPWGQDGTPASTIAALQDSSRRRVPTEVIAALLARRPAQGGASNMLVDQGDDDLRSIMEHLVQPGDGGMSQFVSLAGLGSASISGKKLEPGMGEEEVKDTVECVVKYVKRSRDEKRRKWVGEMLEDIPWGHFGKREGMERDEYCSVCHDDYEPTTEISITPCKHMYHKSCLATWLDNPKTSTCPMCRRDLAVLSVLSSMVPDGKVETALPYWHRT</sequence>
<name>A0A1E3IM82_9TREE</name>
<evidence type="ECO:0000256" key="4">
    <source>
        <dbReference type="ARBA" id="ARBA00022679"/>
    </source>
</evidence>
<protein>
    <recommendedName>
        <fullName evidence="3">RING-type E3 ubiquitin transferase</fullName>
        <ecNumber evidence="3">2.3.2.27</ecNumber>
    </recommendedName>
</protein>
<dbReference type="GO" id="GO:0016020">
    <property type="term" value="C:membrane"/>
    <property type="evidence" value="ECO:0007669"/>
    <property type="project" value="UniProtKB-SubCell"/>
</dbReference>
<dbReference type="GO" id="GO:0016567">
    <property type="term" value="P:protein ubiquitination"/>
    <property type="evidence" value="ECO:0007669"/>
    <property type="project" value="TreeGrafter"/>
</dbReference>
<feature type="compositionally biased region" description="Basic and acidic residues" evidence="13">
    <location>
        <begin position="481"/>
        <end position="490"/>
    </location>
</feature>
<keyword evidence="8" id="KW-0833">Ubl conjugation pathway</keyword>
<keyword evidence="7 12" id="KW-0863">Zinc-finger</keyword>
<dbReference type="InterPro" id="IPR013083">
    <property type="entry name" value="Znf_RING/FYVE/PHD"/>
</dbReference>
<feature type="region of interest" description="Disordered" evidence="13">
    <location>
        <begin position="1"/>
        <end position="149"/>
    </location>
</feature>
<comment type="caution">
    <text evidence="15">The sequence shown here is derived from an EMBL/GenBank/DDBJ whole genome shotgun (WGS) entry which is preliminary data.</text>
</comment>
<evidence type="ECO:0000256" key="11">
    <source>
        <dbReference type="ARBA" id="ARBA00023136"/>
    </source>
</evidence>
<dbReference type="GO" id="GO:0008270">
    <property type="term" value="F:zinc ion binding"/>
    <property type="evidence" value="ECO:0007669"/>
    <property type="project" value="UniProtKB-KW"/>
</dbReference>
<evidence type="ECO:0000313" key="16">
    <source>
        <dbReference type="Proteomes" id="UP000094819"/>
    </source>
</evidence>
<feature type="compositionally biased region" description="Low complexity" evidence="13">
    <location>
        <begin position="212"/>
        <end position="221"/>
    </location>
</feature>
<evidence type="ECO:0000256" key="3">
    <source>
        <dbReference type="ARBA" id="ARBA00012483"/>
    </source>
</evidence>
<feature type="compositionally biased region" description="Basic and acidic residues" evidence="13">
    <location>
        <begin position="522"/>
        <end position="536"/>
    </location>
</feature>
<dbReference type="GO" id="GO:0006511">
    <property type="term" value="P:ubiquitin-dependent protein catabolic process"/>
    <property type="evidence" value="ECO:0007669"/>
    <property type="project" value="TreeGrafter"/>
</dbReference>
<dbReference type="SMART" id="SM00744">
    <property type="entry name" value="RINGv"/>
    <property type="match status" value="1"/>
</dbReference>
<feature type="compositionally biased region" description="Low complexity" evidence="13">
    <location>
        <begin position="1"/>
        <end position="15"/>
    </location>
</feature>
<organism evidence="15 16">
    <name type="scientific">Cryptococcus wingfieldii CBS 7118</name>
    <dbReference type="NCBI Taxonomy" id="1295528"/>
    <lineage>
        <taxon>Eukaryota</taxon>
        <taxon>Fungi</taxon>
        <taxon>Dikarya</taxon>
        <taxon>Basidiomycota</taxon>
        <taxon>Agaricomycotina</taxon>
        <taxon>Tremellomycetes</taxon>
        <taxon>Tremellales</taxon>
        <taxon>Cryptococcaceae</taxon>
        <taxon>Cryptococcus</taxon>
    </lineage>
</organism>
<feature type="compositionally biased region" description="Basic and acidic residues" evidence="13">
    <location>
        <begin position="249"/>
        <end position="262"/>
    </location>
</feature>
<keyword evidence="16" id="KW-1185">Reference proteome</keyword>
<feature type="compositionally biased region" description="Basic and acidic residues" evidence="13">
    <location>
        <begin position="196"/>
        <end position="211"/>
    </location>
</feature>
<dbReference type="PANTHER" id="PTHR45977">
    <property type="entry name" value="TARGET OF ERK KINASE MPK-1"/>
    <property type="match status" value="1"/>
</dbReference>
<dbReference type="RefSeq" id="XP_019029537.1">
    <property type="nucleotide sequence ID" value="XM_019178381.1"/>
</dbReference>
<evidence type="ECO:0000256" key="13">
    <source>
        <dbReference type="SAM" id="MobiDB-lite"/>
    </source>
</evidence>
<dbReference type="AlphaFoldDB" id="A0A1E3IM82"/>
<dbReference type="SUPFAM" id="SSF57850">
    <property type="entry name" value="RING/U-box"/>
    <property type="match status" value="1"/>
</dbReference>
<dbReference type="Proteomes" id="UP000094819">
    <property type="component" value="Unassembled WGS sequence"/>
</dbReference>
<evidence type="ECO:0000259" key="14">
    <source>
        <dbReference type="PROSITE" id="PS50089"/>
    </source>
</evidence>
<dbReference type="OrthoDB" id="8062037at2759"/>
<evidence type="ECO:0000256" key="6">
    <source>
        <dbReference type="ARBA" id="ARBA00022723"/>
    </source>
</evidence>
<feature type="compositionally biased region" description="Low complexity" evidence="13">
    <location>
        <begin position="581"/>
        <end position="600"/>
    </location>
</feature>
<comment type="subcellular location">
    <subcellularLocation>
        <location evidence="2">Membrane</location>
        <topology evidence="2">Multi-pass membrane protein</topology>
    </subcellularLocation>
</comment>
<dbReference type="GO" id="GO:0061630">
    <property type="term" value="F:ubiquitin protein ligase activity"/>
    <property type="evidence" value="ECO:0007669"/>
    <property type="project" value="UniProtKB-EC"/>
</dbReference>
<dbReference type="EC" id="2.3.2.27" evidence="3"/>